<dbReference type="PANTHER" id="PTHR13396:SF5">
    <property type="entry name" value="NEDD4 FAMILY INTERACTING PROTEIN"/>
    <property type="match status" value="1"/>
</dbReference>
<feature type="compositionally biased region" description="Polar residues" evidence="5">
    <location>
        <begin position="449"/>
        <end position="464"/>
    </location>
</feature>
<gene>
    <name evidence="7" type="ORF">I316_06228</name>
</gene>
<organism evidence="7 8">
    <name type="scientific">Kwoniella heveanensis BCC8398</name>
    <dbReference type="NCBI Taxonomy" id="1296120"/>
    <lineage>
        <taxon>Eukaryota</taxon>
        <taxon>Fungi</taxon>
        <taxon>Dikarya</taxon>
        <taxon>Basidiomycota</taxon>
        <taxon>Agaricomycotina</taxon>
        <taxon>Tremellomycetes</taxon>
        <taxon>Tremellales</taxon>
        <taxon>Cryptococcaceae</taxon>
        <taxon>Kwoniella</taxon>
    </lineage>
</organism>
<dbReference type="GO" id="GO:0031398">
    <property type="term" value="P:positive regulation of protein ubiquitination"/>
    <property type="evidence" value="ECO:0007669"/>
    <property type="project" value="TreeGrafter"/>
</dbReference>
<evidence type="ECO:0000256" key="1">
    <source>
        <dbReference type="ARBA" id="ARBA00004141"/>
    </source>
</evidence>
<proteinExistence type="predicted"/>
<dbReference type="GO" id="GO:0007034">
    <property type="term" value="P:vacuolar transport"/>
    <property type="evidence" value="ECO:0007669"/>
    <property type="project" value="InterPro"/>
</dbReference>
<evidence type="ECO:0000256" key="4">
    <source>
        <dbReference type="ARBA" id="ARBA00023136"/>
    </source>
</evidence>
<reference evidence="8" key="2">
    <citation type="submission" date="2013-12" db="EMBL/GenBank/DDBJ databases">
        <title>Evolution of pathogenesis and genome organization in the Tremellales.</title>
        <authorList>
            <person name="Cuomo C."/>
            <person name="Litvintseva A."/>
            <person name="Heitman J."/>
            <person name="Chen Y."/>
            <person name="Sun S."/>
            <person name="Springer D."/>
            <person name="Dromer F."/>
            <person name="Young S."/>
            <person name="Zeng Q."/>
            <person name="Chapman S."/>
            <person name="Gujja S."/>
            <person name="Saif S."/>
            <person name="Birren B."/>
        </authorList>
    </citation>
    <scope>NUCLEOTIDE SEQUENCE [LARGE SCALE GENOMIC DNA]</scope>
    <source>
        <strain evidence="8">BCC8398</strain>
    </source>
</reference>
<feature type="region of interest" description="Disordered" evidence="5">
    <location>
        <begin position="301"/>
        <end position="323"/>
    </location>
</feature>
<dbReference type="CDD" id="cd22212">
    <property type="entry name" value="NDFIP-like"/>
    <property type="match status" value="1"/>
</dbReference>
<evidence type="ECO:0000256" key="5">
    <source>
        <dbReference type="SAM" id="MobiDB-lite"/>
    </source>
</evidence>
<dbReference type="STRING" id="1296120.A0A1B9GM29"/>
<dbReference type="GO" id="GO:0016020">
    <property type="term" value="C:membrane"/>
    <property type="evidence" value="ECO:0007669"/>
    <property type="project" value="UniProtKB-SubCell"/>
</dbReference>
<keyword evidence="3 6" id="KW-1133">Transmembrane helix</keyword>
<feature type="region of interest" description="Disordered" evidence="5">
    <location>
        <begin position="165"/>
        <end position="187"/>
    </location>
</feature>
<evidence type="ECO:0000313" key="8">
    <source>
        <dbReference type="Proteomes" id="UP000092666"/>
    </source>
</evidence>
<feature type="compositionally biased region" description="Low complexity" evidence="5">
    <location>
        <begin position="431"/>
        <end position="445"/>
    </location>
</feature>
<name>A0A1B9GM29_9TREE</name>
<feature type="region of interest" description="Disordered" evidence="5">
    <location>
        <begin position="428"/>
        <end position="464"/>
    </location>
</feature>
<feature type="compositionally biased region" description="Acidic residues" evidence="5">
    <location>
        <begin position="44"/>
        <end position="60"/>
    </location>
</feature>
<sequence>MSRYVPISSGPDSPTSPTRSRRSSLHSIRSFRLNSSRRQQPVPDPDEMDAAFDAPDDEGEGETHGLLSRDQRREGTMPGDYDFERDYTLPPPSPPPFQPYSSRNPAPGNTNGVLPSAPAYRPNPSSQRHFLGGILPSSFLPRHQPSTPASRVIGGGSSGVFGNLAARPDHAHGAETGPDGAEYAPEEVQKEGPPSYQAALRDAVPPYWDTTVVLPSSSSPFGPLSSSMSGDEILIDGMPGGNFFGFFWNLIVSFSFQFVGFLLTYVLHTTHAAKYGSRVGLGMTLIQIGLNLRSRAEDLINSGRFPTDPSDPPAPEGTPDESAAENAIEAIWGPGGPWPVPVREPGGGEDSPIVLLNNVQEAEDWAHRHNKTLSEFFDLPNAEEVGRANEYFSFLLMSVGWFIVLTSVGGWWRVKRFERGLREAQRESERAQAAANANRDNPNAATGEGASSSDPDVISTSPTRATAGPTSLVYYTSAFSQAFAGARDIQRGFFGMHGRPLGGGRGNGHAHAPLSQVEGEHELLDAQGFGLGPMANDGSNYPGSAVREGRAQRGGLWGI</sequence>
<accession>A0A1B9GM29</accession>
<dbReference type="GO" id="GO:0006511">
    <property type="term" value="P:ubiquitin-dependent protein catabolic process"/>
    <property type="evidence" value="ECO:0007669"/>
    <property type="project" value="TreeGrafter"/>
</dbReference>
<keyword evidence="2 6" id="KW-0812">Transmembrane</keyword>
<reference evidence="7 8" key="1">
    <citation type="submission" date="2013-07" db="EMBL/GenBank/DDBJ databases">
        <title>The Genome Sequence of Cryptococcus heveanensis BCC8398.</title>
        <authorList>
            <consortium name="The Broad Institute Genome Sequencing Platform"/>
            <person name="Cuomo C."/>
            <person name="Litvintseva A."/>
            <person name="Chen Y."/>
            <person name="Heitman J."/>
            <person name="Sun S."/>
            <person name="Springer D."/>
            <person name="Dromer F."/>
            <person name="Young S.K."/>
            <person name="Zeng Q."/>
            <person name="Gargeya S."/>
            <person name="Fitzgerald M."/>
            <person name="Abouelleil A."/>
            <person name="Alvarado L."/>
            <person name="Berlin A.M."/>
            <person name="Chapman S.B."/>
            <person name="Dewar J."/>
            <person name="Goldberg J."/>
            <person name="Griggs A."/>
            <person name="Gujja S."/>
            <person name="Hansen M."/>
            <person name="Howarth C."/>
            <person name="Imamovic A."/>
            <person name="Larimer J."/>
            <person name="McCowan C."/>
            <person name="Murphy C."/>
            <person name="Pearson M."/>
            <person name="Priest M."/>
            <person name="Roberts A."/>
            <person name="Saif S."/>
            <person name="Shea T."/>
            <person name="Sykes S."/>
            <person name="Wortman J."/>
            <person name="Nusbaum C."/>
            <person name="Birren B."/>
        </authorList>
    </citation>
    <scope>NUCLEOTIDE SEQUENCE [LARGE SCALE GENOMIC DNA]</scope>
    <source>
        <strain evidence="7 8">BCC8398</strain>
    </source>
</reference>
<feature type="transmembrane region" description="Helical" evidence="6">
    <location>
        <begin position="246"/>
        <end position="267"/>
    </location>
</feature>
<keyword evidence="8" id="KW-1185">Reference proteome</keyword>
<feature type="compositionally biased region" description="Basic and acidic residues" evidence="5">
    <location>
        <begin position="61"/>
        <end position="75"/>
    </location>
</feature>
<comment type="subcellular location">
    <subcellularLocation>
        <location evidence="1">Membrane</location>
        <topology evidence="1">Multi-pass membrane protein</topology>
    </subcellularLocation>
</comment>
<evidence type="ECO:0000256" key="3">
    <source>
        <dbReference type="ARBA" id="ARBA00022989"/>
    </source>
</evidence>
<feature type="compositionally biased region" description="Low complexity" evidence="5">
    <location>
        <begin position="8"/>
        <end position="18"/>
    </location>
</feature>
<feature type="region of interest" description="Disordered" evidence="5">
    <location>
        <begin position="1"/>
        <end position="127"/>
    </location>
</feature>
<dbReference type="GO" id="GO:0048471">
    <property type="term" value="C:perinuclear region of cytoplasm"/>
    <property type="evidence" value="ECO:0007669"/>
    <property type="project" value="TreeGrafter"/>
</dbReference>
<dbReference type="InterPro" id="IPR019325">
    <property type="entry name" value="NEDD4/Bsd2"/>
</dbReference>
<dbReference type="AlphaFoldDB" id="A0A1B9GM29"/>
<dbReference type="PANTHER" id="PTHR13396">
    <property type="entry name" value="NEDD4 FAMILY INTERACTING PROTEIN 1/2"/>
    <property type="match status" value="1"/>
</dbReference>
<dbReference type="GO" id="GO:0005794">
    <property type="term" value="C:Golgi apparatus"/>
    <property type="evidence" value="ECO:0007669"/>
    <property type="project" value="TreeGrafter"/>
</dbReference>
<dbReference type="GO" id="GO:0030001">
    <property type="term" value="P:metal ion transport"/>
    <property type="evidence" value="ECO:0007669"/>
    <property type="project" value="InterPro"/>
</dbReference>
<keyword evidence="4 6" id="KW-0472">Membrane</keyword>
<dbReference type="GO" id="GO:0005783">
    <property type="term" value="C:endoplasmic reticulum"/>
    <property type="evidence" value="ECO:0007669"/>
    <property type="project" value="TreeGrafter"/>
</dbReference>
<dbReference type="OrthoDB" id="10003116at2759"/>
<feature type="compositionally biased region" description="Polar residues" evidence="5">
    <location>
        <begin position="103"/>
        <end position="113"/>
    </location>
</feature>
<evidence type="ECO:0000313" key="7">
    <source>
        <dbReference type="EMBL" id="OCF32072.1"/>
    </source>
</evidence>
<dbReference type="Pfam" id="PF10176">
    <property type="entry name" value="NEDD4_Bsd2"/>
    <property type="match status" value="2"/>
</dbReference>
<feature type="compositionally biased region" description="Pro residues" evidence="5">
    <location>
        <begin position="89"/>
        <end position="98"/>
    </location>
</feature>
<protein>
    <submittedName>
        <fullName evidence="7">Metal homeostatis protein bsd2</fullName>
    </submittedName>
</protein>
<dbReference type="EMBL" id="KV700130">
    <property type="protein sequence ID" value="OCF32072.1"/>
    <property type="molecule type" value="Genomic_DNA"/>
</dbReference>
<dbReference type="Proteomes" id="UP000092666">
    <property type="component" value="Unassembled WGS sequence"/>
</dbReference>
<evidence type="ECO:0000256" key="2">
    <source>
        <dbReference type="ARBA" id="ARBA00022692"/>
    </source>
</evidence>
<evidence type="ECO:0000256" key="6">
    <source>
        <dbReference type="SAM" id="Phobius"/>
    </source>
</evidence>
<feature type="transmembrane region" description="Helical" evidence="6">
    <location>
        <begin position="391"/>
        <end position="412"/>
    </location>
</feature>